<protein>
    <submittedName>
        <fullName evidence="1">Uncharacterized protein</fullName>
    </submittedName>
</protein>
<dbReference type="GO" id="GO:0004357">
    <property type="term" value="F:glutamate-cysteine ligase activity"/>
    <property type="evidence" value="ECO:0007669"/>
    <property type="project" value="InterPro"/>
</dbReference>
<dbReference type="EMBL" id="MGFG01000032">
    <property type="protein sequence ID" value="OGM00440.1"/>
    <property type="molecule type" value="Genomic_DNA"/>
</dbReference>
<dbReference type="AlphaFoldDB" id="A0A1F7WCD3"/>
<comment type="caution">
    <text evidence="1">The sequence shown here is derived from an EMBL/GenBank/DDBJ whole genome shotgun (WGS) entry which is preliminary data.</text>
</comment>
<dbReference type="Proteomes" id="UP000176988">
    <property type="component" value="Unassembled WGS sequence"/>
</dbReference>
<name>A0A1F7WCD3_9BACT</name>
<evidence type="ECO:0000313" key="2">
    <source>
        <dbReference type="Proteomes" id="UP000176988"/>
    </source>
</evidence>
<dbReference type="Gene3D" id="3.30.590.20">
    <property type="match status" value="1"/>
</dbReference>
<accession>A0A1F7WCD3</accession>
<dbReference type="GO" id="GO:0042398">
    <property type="term" value="P:modified amino acid biosynthetic process"/>
    <property type="evidence" value="ECO:0007669"/>
    <property type="project" value="InterPro"/>
</dbReference>
<sequence>MRTLGIERECFIIDSSGSVVPAIGKLLPRVFLVAERIGVPQNLFSFELFAGQIEERTPPCRNFEEIKKTLSINGRILSAAISSLGLSFDYSEFVEEHKVGVFEVNPFDRRHRDIWSAMSLEKRVAASVVAAVHVHISVSKDEVVRVLNLCREETVNRLVHLGDHSRLRRMTAYRIVSGTDGIPPEFDDFSEVMNYISSQGGEKNVWDLVRYKPSTGTIEFRMFGTTSSVDEIVEYIRVCRDLFDL</sequence>
<reference evidence="1 2" key="1">
    <citation type="journal article" date="2016" name="Nat. Commun.">
        <title>Thousands of microbial genomes shed light on interconnected biogeochemical processes in an aquifer system.</title>
        <authorList>
            <person name="Anantharaman K."/>
            <person name="Brown C.T."/>
            <person name="Hug L.A."/>
            <person name="Sharon I."/>
            <person name="Castelle C.J."/>
            <person name="Probst A.J."/>
            <person name="Thomas B.C."/>
            <person name="Singh A."/>
            <person name="Wilkins M.J."/>
            <person name="Karaoz U."/>
            <person name="Brodie E.L."/>
            <person name="Williams K.H."/>
            <person name="Hubbard S.S."/>
            <person name="Banfield J.F."/>
        </authorList>
    </citation>
    <scope>NUCLEOTIDE SEQUENCE [LARGE SCALE GENOMIC DNA]</scope>
</reference>
<gene>
    <name evidence="1" type="ORF">A2480_04275</name>
</gene>
<proteinExistence type="predicted"/>
<dbReference type="InterPro" id="IPR014746">
    <property type="entry name" value="Gln_synth/guanido_kin_cat_dom"/>
</dbReference>
<evidence type="ECO:0000313" key="1">
    <source>
        <dbReference type="EMBL" id="OGM00440.1"/>
    </source>
</evidence>
<organism evidence="1 2">
    <name type="scientific">Candidatus Uhrbacteria bacterium RIFOXYC2_FULL_47_19</name>
    <dbReference type="NCBI Taxonomy" id="1802424"/>
    <lineage>
        <taxon>Bacteria</taxon>
        <taxon>Candidatus Uhriibacteriota</taxon>
    </lineage>
</organism>
<dbReference type="SUPFAM" id="SSF55931">
    <property type="entry name" value="Glutamine synthetase/guanido kinase"/>
    <property type="match status" value="1"/>
</dbReference>